<sequence>MIDFGEILRHVGELGLFQKLLLLALSFPNMILSLNYGSLLFVESDPERHCNTDWILGAGPNLTEEEQLHLTVPREPDGSFSRCLMYAPVDWTLDSIRRYGLNHTTACRDGWVYDQTLYQFDLVCDQANQEKIAQTVLMSGYLLGSLLFGYFAESIGRKRAIQIPTVLLMIFIVAAGFCPNYYLYIVTQFMSGVGMGGYRVNSIVLVTEWMGTAKRSLGLCVCQIFNSLGSMSLAGIMYLIRDWRQAQLAIATPMALAVIYIWFIPESAQWLLKQGKTEEVKKFSINLAYLCVVFNISNLGLNIFLTQFMFGLSEMPAHILCIWLLEIRGRKVSLMATALLGGFFSFLVVMNVTKPIHNRTFRACDLWCCSAGFRHTATGLSTLVVRLAGLLSPLLNLLAVYHWTIPIIVFSTLALGGGALTFMLPETRVVDPPDPLDQMEAMDQEGKQKSDDGPLFEADDYEMPRNDEVGKREPLTLLCHEC</sequence>
<dbReference type="Ensembl" id="ENSGMOT00000002266.2">
    <property type="protein sequence ID" value="ENSGMOP00000002196.2"/>
    <property type="gene ID" value="ENSGMOG00000024600.1"/>
</dbReference>
<feature type="transmembrane region" description="Helical" evidence="6">
    <location>
        <begin position="163"/>
        <end position="183"/>
    </location>
</feature>
<reference evidence="7" key="1">
    <citation type="submission" date="2025-08" db="UniProtKB">
        <authorList>
            <consortium name="Ensembl"/>
        </authorList>
    </citation>
    <scope>IDENTIFICATION</scope>
</reference>
<dbReference type="Proteomes" id="UP000694546">
    <property type="component" value="Chromosome 8"/>
</dbReference>
<dbReference type="InterPro" id="IPR036259">
    <property type="entry name" value="MFS_trans_sf"/>
</dbReference>
<proteinExistence type="predicted"/>
<evidence type="ECO:0000313" key="7">
    <source>
        <dbReference type="Ensembl" id="ENSGMOP00000002196.2"/>
    </source>
</evidence>
<evidence type="ECO:0000256" key="2">
    <source>
        <dbReference type="ARBA" id="ARBA00022692"/>
    </source>
</evidence>
<comment type="subcellular location">
    <subcellularLocation>
        <location evidence="1">Membrane</location>
        <topology evidence="1">Multi-pass membrane protein</topology>
    </subcellularLocation>
</comment>
<feature type="transmembrane region" description="Helical" evidence="6">
    <location>
        <begin position="332"/>
        <end position="352"/>
    </location>
</feature>
<dbReference type="SUPFAM" id="SSF103473">
    <property type="entry name" value="MFS general substrate transporter"/>
    <property type="match status" value="1"/>
</dbReference>
<dbReference type="GO" id="GO:0022857">
    <property type="term" value="F:transmembrane transporter activity"/>
    <property type="evidence" value="ECO:0007669"/>
    <property type="project" value="InterPro"/>
</dbReference>
<dbReference type="InterPro" id="IPR005829">
    <property type="entry name" value="Sugar_transporter_CS"/>
</dbReference>
<dbReference type="OMA" id="VRKWRLT"/>
<feature type="transmembrane region" description="Helical" evidence="6">
    <location>
        <begin position="283"/>
        <end position="301"/>
    </location>
</feature>
<evidence type="ECO:0000256" key="1">
    <source>
        <dbReference type="ARBA" id="ARBA00004141"/>
    </source>
</evidence>
<evidence type="ECO:0000256" key="3">
    <source>
        <dbReference type="ARBA" id="ARBA00022989"/>
    </source>
</evidence>
<keyword evidence="4 6" id="KW-0472">Membrane</keyword>
<dbReference type="PANTHER" id="PTHR24064">
    <property type="entry name" value="SOLUTE CARRIER FAMILY 22 MEMBER"/>
    <property type="match status" value="1"/>
</dbReference>
<evidence type="ECO:0000256" key="4">
    <source>
        <dbReference type="ARBA" id="ARBA00023136"/>
    </source>
</evidence>
<feature type="transmembrane region" description="Helical" evidence="6">
    <location>
        <begin position="132"/>
        <end position="151"/>
    </location>
</feature>
<feature type="region of interest" description="Disordered" evidence="5">
    <location>
        <begin position="433"/>
        <end position="467"/>
    </location>
</feature>
<protein>
    <submittedName>
        <fullName evidence="7">Solute carrier family 22 member 13a</fullName>
    </submittedName>
</protein>
<evidence type="ECO:0000313" key="8">
    <source>
        <dbReference type="Proteomes" id="UP000694546"/>
    </source>
</evidence>
<name>A0A8C4YWK7_GADMO</name>
<dbReference type="GO" id="GO:0016020">
    <property type="term" value="C:membrane"/>
    <property type="evidence" value="ECO:0007669"/>
    <property type="project" value="UniProtKB-SubCell"/>
</dbReference>
<dbReference type="InterPro" id="IPR005828">
    <property type="entry name" value="MFS_sugar_transport-like"/>
</dbReference>
<keyword evidence="3 6" id="KW-1133">Transmembrane helix</keyword>
<dbReference type="Pfam" id="PF00083">
    <property type="entry name" value="Sugar_tr"/>
    <property type="match status" value="1"/>
</dbReference>
<keyword evidence="2 6" id="KW-0812">Transmembrane</keyword>
<reference evidence="7" key="2">
    <citation type="submission" date="2025-09" db="UniProtKB">
        <authorList>
            <consortium name="Ensembl"/>
        </authorList>
    </citation>
    <scope>IDENTIFICATION</scope>
</reference>
<accession>A0A8C4YWK7</accession>
<feature type="transmembrane region" description="Helical" evidence="6">
    <location>
        <begin position="400"/>
        <end position="424"/>
    </location>
</feature>
<organism evidence="7 8">
    <name type="scientific">Gadus morhua</name>
    <name type="common">Atlantic cod</name>
    <dbReference type="NCBI Taxonomy" id="8049"/>
    <lineage>
        <taxon>Eukaryota</taxon>
        <taxon>Metazoa</taxon>
        <taxon>Chordata</taxon>
        <taxon>Craniata</taxon>
        <taxon>Vertebrata</taxon>
        <taxon>Euteleostomi</taxon>
        <taxon>Actinopterygii</taxon>
        <taxon>Neopterygii</taxon>
        <taxon>Teleostei</taxon>
        <taxon>Neoteleostei</taxon>
        <taxon>Acanthomorphata</taxon>
        <taxon>Zeiogadaria</taxon>
        <taxon>Gadariae</taxon>
        <taxon>Gadiformes</taxon>
        <taxon>Gadoidei</taxon>
        <taxon>Gadidae</taxon>
        <taxon>Gadus</taxon>
    </lineage>
</organism>
<feature type="transmembrane region" description="Helical" evidence="6">
    <location>
        <begin position="217"/>
        <end position="240"/>
    </location>
</feature>
<dbReference type="AlphaFoldDB" id="A0A8C4YWK7"/>
<dbReference type="PROSITE" id="PS00217">
    <property type="entry name" value="SUGAR_TRANSPORT_2"/>
    <property type="match status" value="1"/>
</dbReference>
<feature type="transmembrane region" description="Helical" evidence="6">
    <location>
        <begin position="246"/>
        <end position="263"/>
    </location>
</feature>
<feature type="transmembrane region" description="Helical" evidence="6">
    <location>
        <begin position="20"/>
        <end position="42"/>
    </location>
</feature>
<dbReference type="Gene3D" id="1.20.1250.20">
    <property type="entry name" value="MFS general substrate transporter like domains"/>
    <property type="match status" value="2"/>
</dbReference>
<keyword evidence="8" id="KW-1185">Reference proteome</keyword>
<evidence type="ECO:0000256" key="6">
    <source>
        <dbReference type="SAM" id="Phobius"/>
    </source>
</evidence>
<dbReference type="GeneTree" id="ENSGT00940000154607"/>
<evidence type="ECO:0000256" key="5">
    <source>
        <dbReference type="SAM" id="MobiDB-lite"/>
    </source>
</evidence>